<evidence type="ECO:0000313" key="3">
    <source>
        <dbReference type="Proteomes" id="UP000095281"/>
    </source>
</evidence>
<evidence type="ECO:0000256" key="1">
    <source>
        <dbReference type="SAM" id="Coils"/>
    </source>
</evidence>
<sequence>MNNYRNDILASAGKDRFVSHKLFEHWNKEGNNITHLNEVLPVRSISKFPTNVEFDNKYSTQKQRPNHPSNNNSSFSIGVHSLPHRNHHFLPMTTSLTNNNENKSIEQQNNTSLLSQQQQSNNILLHRSPSGAQRKIRQKAQQQFQQQTGGMSQNSGSKGNNGGGAEPVNNNNLKQMAYRNLINENGYHSLLGGDTTNRETTITTTSTNFSNEELDRLSAGQLIDRMNKLESVSRPQHFSNLHSFDGSWKTGNNNNNNTGGCSIDKMSPLTCTLQSFQLEQQPSTTFAFRKPTVQVHPLPIPPRHHSSASLISDLLNSSTSPKPLLIPPPLPPKKQSLLATQLAMAKHSKSFNVQQQQQNKFIFPENSSPQPTILDNNSLPSTNILLFPPPMKQLITTQNYKNDAKTTTEQTQQPLNSFQYFSSPPPSQTISSSSSLSSSPSLASLQNSLYFAIENPEKHSIEQLKELEQRRIQSIESLARKATDREQDKELLLRDLDEIKQLIISLFERIQQSNNNGLVDRLQTFCEEIEKIADLDILLNCQQKQLFEQPKFKRKSGISKLNETELNEKEEWNQRLREQIKDLQAVQKYLNRREQQLDSEIANEFGDVETLQEWLFCKEQLTKLCSEKRLLDEKLKEVKGLINSLKEMCLLPDENTVEKTFLNH</sequence>
<evidence type="ECO:0000313" key="4">
    <source>
        <dbReference type="WBParaSite" id="MhA1_Contig213.frz3.gene43"/>
    </source>
</evidence>
<dbReference type="Proteomes" id="UP000095281">
    <property type="component" value="Unplaced"/>
</dbReference>
<feature type="coiled-coil region" evidence="1">
    <location>
        <begin position="562"/>
        <end position="593"/>
    </location>
</feature>
<feature type="region of interest" description="Disordered" evidence="2">
    <location>
        <begin position="416"/>
        <end position="437"/>
    </location>
</feature>
<feature type="region of interest" description="Disordered" evidence="2">
    <location>
        <begin position="130"/>
        <end position="170"/>
    </location>
</feature>
<evidence type="ECO:0000256" key="2">
    <source>
        <dbReference type="SAM" id="MobiDB-lite"/>
    </source>
</evidence>
<dbReference type="Gene3D" id="6.10.250.3120">
    <property type="match status" value="1"/>
</dbReference>
<accession>A0A1I8BEZ3</accession>
<dbReference type="AlphaFoldDB" id="A0A1I8BEZ3"/>
<feature type="compositionally biased region" description="Low complexity" evidence="2">
    <location>
        <begin position="66"/>
        <end position="76"/>
    </location>
</feature>
<dbReference type="WBParaSite" id="MhA1_Contig213.frz3.gene43">
    <property type="protein sequence ID" value="MhA1_Contig213.frz3.gene43"/>
    <property type="gene ID" value="MhA1_Contig213.frz3.gene43"/>
</dbReference>
<feature type="compositionally biased region" description="Low complexity" evidence="2">
    <location>
        <begin position="139"/>
        <end position="158"/>
    </location>
</feature>
<proteinExistence type="predicted"/>
<keyword evidence="3" id="KW-1185">Reference proteome</keyword>
<keyword evidence="1" id="KW-0175">Coiled coil</keyword>
<reference evidence="4" key="1">
    <citation type="submission" date="2016-11" db="UniProtKB">
        <authorList>
            <consortium name="WormBaseParasite"/>
        </authorList>
    </citation>
    <scope>IDENTIFICATION</scope>
</reference>
<protein>
    <submittedName>
        <fullName evidence="4">ASD2 domain-containing protein</fullName>
    </submittedName>
</protein>
<name>A0A1I8BEZ3_MELHA</name>
<feature type="region of interest" description="Disordered" evidence="2">
    <location>
        <begin position="58"/>
        <end position="100"/>
    </location>
</feature>
<feature type="compositionally biased region" description="Low complexity" evidence="2">
    <location>
        <begin position="428"/>
        <end position="437"/>
    </location>
</feature>
<organism evidence="3 4">
    <name type="scientific">Meloidogyne hapla</name>
    <name type="common">Root-knot nematode worm</name>
    <dbReference type="NCBI Taxonomy" id="6305"/>
    <lineage>
        <taxon>Eukaryota</taxon>
        <taxon>Metazoa</taxon>
        <taxon>Ecdysozoa</taxon>
        <taxon>Nematoda</taxon>
        <taxon>Chromadorea</taxon>
        <taxon>Rhabditida</taxon>
        <taxon>Tylenchina</taxon>
        <taxon>Tylenchomorpha</taxon>
        <taxon>Tylenchoidea</taxon>
        <taxon>Meloidogynidae</taxon>
        <taxon>Meloidogyninae</taxon>
        <taxon>Meloidogyne</taxon>
    </lineage>
</organism>
<dbReference type="OMA" id="CANENRI"/>